<dbReference type="InterPro" id="IPR016181">
    <property type="entry name" value="Acyl_CoA_acyltransferase"/>
</dbReference>
<organism evidence="2 3">
    <name type="scientific">Planoprotostelium fungivorum</name>
    <dbReference type="NCBI Taxonomy" id="1890364"/>
    <lineage>
        <taxon>Eukaryota</taxon>
        <taxon>Amoebozoa</taxon>
        <taxon>Evosea</taxon>
        <taxon>Variosea</taxon>
        <taxon>Cavosteliida</taxon>
        <taxon>Cavosteliaceae</taxon>
        <taxon>Planoprotostelium</taxon>
    </lineage>
</organism>
<dbReference type="InParanoid" id="A0A2P6NI56"/>
<sequence length="206" mass="23017">MNRDHKALRTERLVLCPAPLPGSSFWPFWNAHRSDPIVSTMAWGGTTPPISDEELKERAIKQNRLFNERGHGIFGVAWSSSQKNEGVEIRNHDDWLDHFRARTTERRDYDPVPGAIELLYSFIPAVWGKGSSRNISSFDLMSKGVAGEAVKCVIDHGLRVAKLEKITAAVLPNNSASLNVLTKAGLTNRGNLYGYAPEDVFYEISH</sequence>
<protein>
    <recommendedName>
        <fullName evidence="1">N-acetyltransferase domain-containing protein</fullName>
    </recommendedName>
</protein>
<dbReference type="PANTHER" id="PTHR43792">
    <property type="entry name" value="GNAT FAMILY, PUTATIVE (AFU_ORTHOLOGUE AFUA_3G00765)-RELATED-RELATED"/>
    <property type="match status" value="1"/>
</dbReference>
<dbReference type="AlphaFoldDB" id="A0A2P6NI56"/>
<comment type="caution">
    <text evidence="2">The sequence shown here is derived from an EMBL/GenBank/DDBJ whole genome shotgun (WGS) entry which is preliminary data.</text>
</comment>
<dbReference type="InterPro" id="IPR000182">
    <property type="entry name" value="GNAT_dom"/>
</dbReference>
<dbReference type="InterPro" id="IPR051531">
    <property type="entry name" value="N-acetyltransferase"/>
</dbReference>
<dbReference type="Gene3D" id="3.40.630.30">
    <property type="match status" value="2"/>
</dbReference>
<keyword evidence="3" id="KW-1185">Reference proteome</keyword>
<proteinExistence type="predicted"/>
<name>A0A2P6NI56_9EUKA</name>
<dbReference type="EMBL" id="MDYQ01000078">
    <property type="protein sequence ID" value="PRP83646.1"/>
    <property type="molecule type" value="Genomic_DNA"/>
</dbReference>
<feature type="domain" description="N-acetyltransferase" evidence="1">
    <location>
        <begin position="142"/>
        <end position="186"/>
    </location>
</feature>
<evidence type="ECO:0000313" key="3">
    <source>
        <dbReference type="Proteomes" id="UP000241769"/>
    </source>
</evidence>
<dbReference type="Pfam" id="PF13302">
    <property type="entry name" value="Acetyltransf_3"/>
    <property type="match status" value="1"/>
</dbReference>
<reference evidence="2 3" key="1">
    <citation type="journal article" date="2018" name="Genome Biol. Evol.">
        <title>Multiple Roots of Fruiting Body Formation in Amoebozoa.</title>
        <authorList>
            <person name="Hillmann F."/>
            <person name="Forbes G."/>
            <person name="Novohradska S."/>
            <person name="Ferling I."/>
            <person name="Riege K."/>
            <person name="Groth M."/>
            <person name="Westermann M."/>
            <person name="Marz M."/>
            <person name="Spaller T."/>
            <person name="Winckler T."/>
            <person name="Schaap P."/>
            <person name="Glockner G."/>
        </authorList>
    </citation>
    <scope>NUCLEOTIDE SEQUENCE [LARGE SCALE GENOMIC DNA]</scope>
    <source>
        <strain evidence="2 3">Jena</strain>
    </source>
</reference>
<dbReference type="Proteomes" id="UP000241769">
    <property type="component" value="Unassembled WGS sequence"/>
</dbReference>
<gene>
    <name evidence="2" type="ORF">PROFUN_03801</name>
</gene>
<accession>A0A2P6NI56</accession>
<dbReference type="OrthoDB" id="4072826at2759"/>
<dbReference type="SUPFAM" id="SSF55729">
    <property type="entry name" value="Acyl-CoA N-acyltransferases (Nat)"/>
    <property type="match status" value="1"/>
</dbReference>
<dbReference type="GO" id="GO:0016747">
    <property type="term" value="F:acyltransferase activity, transferring groups other than amino-acyl groups"/>
    <property type="evidence" value="ECO:0007669"/>
    <property type="project" value="InterPro"/>
</dbReference>
<evidence type="ECO:0000259" key="1">
    <source>
        <dbReference type="Pfam" id="PF13302"/>
    </source>
</evidence>
<evidence type="ECO:0000313" key="2">
    <source>
        <dbReference type="EMBL" id="PRP83646.1"/>
    </source>
</evidence>